<keyword evidence="2" id="KW-1185">Reference proteome</keyword>
<accession>A0ACB7GD88</accession>
<comment type="caution">
    <text evidence="1">The sequence shown here is derived from an EMBL/GenBank/DDBJ whole genome shotgun (WGS) entry which is preliminary data.</text>
</comment>
<sequence length="412" mass="46573">MYKLKEKESSKYARIVNVEKIPLKSPTMEIPMPQLRLASSKTIPASPFSFPSSSSKPPQPISLHQNIACANPPATPETGSSSVHVLDATETDLPNGNNTILDVDSFESFPPGYRFCPLDEELVVHYLKNKVHSLPLPRNKIVELNLYSYNPEELAETYMQYGEKEWYFFTSRDKKYRNGSRPSRVAVGGYWKATGADKHIKYKGAVVGYRKALVFYTGTPSESTKTDWIMHEYRLDDFVLCRIYKKAGKSIITPRTNEESARFDDKEADLVIKYNDSPGYSNTLVDYEQPFQISVPAQQIPAAFSENPQFDNFQINSNYDDQQAMLAAASHGSYGAPYMTPMVETAVHLHPTEDIFTSKYLNENSCVFKSRTLLDERAFYSDDGNPSFPPQLSMVSLENIVSINHQNNPSNM</sequence>
<name>A0ACB7GD88_MANES</name>
<organism evidence="1 2">
    <name type="scientific">Manihot esculenta</name>
    <name type="common">Cassava</name>
    <name type="synonym">Jatropha manihot</name>
    <dbReference type="NCBI Taxonomy" id="3983"/>
    <lineage>
        <taxon>Eukaryota</taxon>
        <taxon>Viridiplantae</taxon>
        <taxon>Streptophyta</taxon>
        <taxon>Embryophyta</taxon>
        <taxon>Tracheophyta</taxon>
        <taxon>Spermatophyta</taxon>
        <taxon>Magnoliopsida</taxon>
        <taxon>eudicotyledons</taxon>
        <taxon>Gunneridae</taxon>
        <taxon>Pentapetalae</taxon>
        <taxon>rosids</taxon>
        <taxon>fabids</taxon>
        <taxon>Malpighiales</taxon>
        <taxon>Euphorbiaceae</taxon>
        <taxon>Crotonoideae</taxon>
        <taxon>Manihoteae</taxon>
        <taxon>Manihot</taxon>
    </lineage>
</organism>
<evidence type="ECO:0000313" key="2">
    <source>
        <dbReference type="Proteomes" id="UP000091857"/>
    </source>
</evidence>
<dbReference type="Proteomes" id="UP000091857">
    <property type="component" value="Chromosome 14"/>
</dbReference>
<evidence type="ECO:0000313" key="1">
    <source>
        <dbReference type="EMBL" id="KAG8638297.1"/>
    </source>
</evidence>
<reference evidence="2" key="1">
    <citation type="journal article" date="2016" name="Nat. Biotechnol.">
        <title>Sequencing wild and cultivated cassava and related species reveals extensive interspecific hybridization and genetic diversity.</title>
        <authorList>
            <person name="Bredeson J.V."/>
            <person name="Lyons J.B."/>
            <person name="Prochnik S.E."/>
            <person name="Wu G.A."/>
            <person name="Ha C.M."/>
            <person name="Edsinger-Gonzales E."/>
            <person name="Grimwood J."/>
            <person name="Schmutz J."/>
            <person name="Rabbi I.Y."/>
            <person name="Egesi C."/>
            <person name="Nauluvula P."/>
            <person name="Lebot V."/>
            <person name="Ndunguru J."/>
            <person name="Mkamilo G."/>
            <person name="Bart R.S."/>
            <person name="Setter T.L."/>
            <person name="Gleadow R.M."/>
            <person name="Kulakow P."/>
            <person name="Ferguson M.E."/>
            <person name="Rounsley S."/>
            <person name="Rokhsar D.S."/>
        </authorList>
    </citation>
    <scope>NUCLEOTIDE SEQUENCE [LARGE SCALE GENOMIC DNA]</scope>
    <source>
        <strain evidence="2">cv. AM560-2</strain>
    </source>
</reference>
<protein>
    <submittedName>
        <fullName evidence="1">Uncharacterized protein</fullName>
    </submittedName>
</protein>
<dbReference type="EMBL" id="CM004400">
    <property type="protein sequence ID" value="KAG8638297.1"/>
    <property type="molecule type" value="Genomic_DNA"/>
</dbReference>
<proteinExistence type="predicted"/>
<gene>
    <name evidence="1" type="ORF">MANES_14G003833v8</name>
</gene>